<feature type="domain" description="Tryptophan synthase beta chain-like PALP" evidence="5">
    <location>
        <begin position="19"/>
        <end position="326"/>
    </location>
</feature>
<dbReference type="InterPro" id="IPR036052">
    <property type="entry name" value="TrpB-like_PALP_sf"/>
</dbReference>
<keyword evidence="6" id="KW-0456">Lyase</keyword>
<dbReference type="EMBL" id="OCTY01000002">
    <property type="protein sequence ID" value="SOJ55286.1"/>
    <property type="molecule type" value="Genomic_DNA"/>
</dbReference>
<comment type="cofactor">
    <cofactor evidence="1">
        <name>pyridoxal 5'-phosphate</name>
        <dbReference type="ChEBI" id="CHEBI:597326"/>
    </cofactor>
</comment>
<dbReference type="PANTHER" id="PTHR43780">
    <property type="entry name" value="1-AMINOCYCLOPROPANE-1-CARBOXYLATE DEAMINASE-RELATED"/>
    <property type="match status" value="1"/>
</dbReference>
<dbReference type="InterPro" id="IPR027278">
    <property type="entry name" value="ACCD_DCysDesulf"/>
</dbReference>
<dbReference type="AlphaFoldDB" id="A0A7Z7IN31"/>
<comment type="caution">
    <text evidence="6">The sequence shown here is derived from an EMBL/GenBank/DDBJ whole genome shotgun (WGS) entry which is preliminary data.</text>
</comment>
<dbReference type="EC" id="4.4.1.15" evidence="6"/>
<dbReference type="Proteomes" id="UP000554965">
    <property type="component" value="Unassembled WGS sequence"/>
</dbReference>
<gene>
    <name evidence="6" type="primary">dcyD</name>
    <name evidence="6" type="ORF">MSIMFB_02775</name>
</gene>
<evidence type="ECO:0000313" key="6">
    <source>
        <dbReference type="EMBL" id="SOJ55286.1"/>
    </source>
</evidence>
<keyword evidence="3 4" id="KW-0663">Pyridoxal phosphate</keyword>
<evidence type="ECO:0000256" key="4">
    <source>
        <dbReference type="PIRSR" id="PIRSR006278-2"/>
    </source>
</evidence>
<comment type="similarity">
    <text evidence="2">Belongs to the ACC deaminase/D-cysteine desulfhydrase family.</text>
</comment>
<keyword evidence="7" id="KW-1185">Reference proteome</keyword>
<protein>
    <submittedName>
        <fullName evidence="6">D-cysteine desulfhydrase</fullName>
        <ecNumber evidence="6">4.4.1.15</ecNumber>
    </submittedName>
</protein>
<sequence>MTAYLHRRFPELDDTLGHVTLGNAPTPVRRLSRLMTTCSSVWIKDEGAYGNGGWGGNKVRKLEWLLPEVKRQRRSTILTFGGLGTNWGLAVTLYAREFGIHTALALIDQPVDQHVEAQLDRLRASGADIHLTHSKARTVTAAPYLYLRHRRPYLLPAGGSSPLGVLGYVEAALELAAQVQAGTLPAPSSIVTAVGSGGTIAGLHLGLTLAGLTDTLAIGIVVNDTLRLDHRSITSLARRAVRLLQSRGANLPPTTHLRADRLILLRDWLGAGYGHPTSQGADALQLAQETEHLDLEPVYTAKAMAALFDLAASSRLPEGPTLYLHTNGPR</sequence>
<accession>A0A7Z7IN31</accession>
<dbReference type="SUPFAM" id="SSF53686">
    <property type="entry name" value="Tryptophan synthase beta subunit-like PLP-dependent enzymes"/>
    <property type="match status" value="1"/>
</dbReference>
<dbReference type="RefSeq" id="WP_186243165.1">
    <property type="nucleotide sequence ID" value="NZ_OCTY01000002.1"/>
</dbReference>
<dbReference type="GO" id="GO:1901605">
    <property type="term" value="P:alpha-amino acid metabolic process"/>
    <property type="evidence" value="ECO:0007669"/>
    <property type="project" value="UniProtKB-ARBA"/>
</dbReference>
<evidence type="ECO:0000256" key="2">
    <source>
        <dbReference type="ARBA" id="ARBA00008639"/>
    </source>
</evidence>
<dbReference type="PIRSF" id="PIRSF006278">
    <property type="entry name" value="ACCD_DCysDesulf"/>
    <property type="match status" value="1"/>
</dbReference>
<proteinExistence type="inferred from homology"/>
<dbReference type="Gene3D" id="3.40.50.1100">
    <property type="match status" value="2"/>
</dbReference>
<dbReference type="InterPro" id="IPR001926">
    <property type="entry name" value="TrpB-like_PALP"/>
</dbReference>
<organism evidence="6 7">
    <name type="scientific">Mycobacterium simulans</name>
    <dbReference type="NCBI Taxonomy" id="627089"/>
    <lineage>
        <taxon>Bacteria</taxon>
        <taxon>Bacillati</taxon>
        <taxon>Actinomycetota</taxon>
        <taxon>Actinomycetes</taxon>
        <taxon>Mycobacteriales</taxon>
        <taxon>Mycobacteriaceae</taxon>
        <taxon>Mycobacterium</taxon>
    </lineage>
</organism>
<dbReference type="PANTHER" id="PTHR43780:SF2">
    <property type="entry name" value="1-AMINOCYCLOPROPANE-1-CARBOXYLATE DEAMINASE-RELATED"/>
    <property type="match status" value="1"/>
</dbReference>
<evidence type="ECO:0000259" key="5">
    <source>
        <dbReference type="Pfam" id="PF00291"/>
    </source>
</evidence>
<reference evidence="6 7" key="1">
    <citation type="submission" date="2017-10" db="EMBL/GenBank/DDBJ databases">
        <authorList>
            <consortium name="Urmite Genomes"/>
        </authorList>
    </citation>
    <scope>NUCLEOTIDE SEQUENCE [LARGE SCALE GENOMIC DNA]</scope>
    <source>
        <strain evidence="6 7">FB-527</strain>
    </source>
</reference>
<evidence type="ECO:0000313" key="7">
    <source>
        <dbReference type="Proteomes" id="UP000554965"/>
    </source>
</evidence>
<dbReference type="GO" id="GO:0019148">
    <property type="term" value="F:D-cysteine desulfhydrase activity"/>
    <property type="evidence" value="ECO:0007669"/>
    <property type="project" value="UniProtKB-EC"/>
</dbReference>
<feature type="modified residue" description="N6-(pyridoxal phosphate)lysine" evidence="4">
    <location>
        <position position="58"/>
    </location>
</feature>
<dbReference type="Pfam" id="PF00291">
    <property type="entry name" value="PALP"/>
    <property type="match status" value="1"/>
</dbReference>
<evidence type="ECO:0000256" key="3">
    <source>
        <dbReference type="ARBA" id="ARBA00022898"/>
    </source>
</evidence>
<evidence type="ECO:0000256" key="1">
    <source>
        <dbReference type="ARBA" id="ARBA00001933"/>
    </source>
</evidence>
<name>A0A7Z7IN31_9MYCO</name>